<dbReference type="PANTHER" id="PTHR11575:SF24">
    <property type="entry name" value="5'-NUCLEOTIDASE"/>
    <property type="match status" value="1"/>
</dbReference>
<dbReference type="SUPFAM" id="SSF55816">
    <property type="entry name" value="5'-nucleotidase (syn. UDP-sugar hydrolase), C-terminal domain"/>
    <property type="match status" value="1"/>
</dbReference>
<dbReference type="InterPro" id="IPR004843">
    <property type="entry name" value="Calcineurin-like_PHP"/>
</dbReference>
<protein>
    <submittedName>
        <fullName evidence="3">Mannosylglucosyl-3-phosphoglycerate phosphatase</fullName>
        <ecNumber evidence="3">3.1.3.-</ecNumber>
    </submittedName>
</protein>
<dbReference type="Gene3D" id="3.90.780.10">
    <property type="entry name" value="5'-Nucleotidase, C-terminal domain"/>
    <property type="match status" value="1"/>
</dbReference>
<dbReference type="CDD" id="cd00845">
    <property type="entry name" value="MPP_UshA_N_like"/>
    <property type="match status" value="1"/>
</dbReference>
<name>A0A644XQA8_9ZZZZ</name>
<dbReference type="InterPro" id="IPR006179">
    <property type="entry name" value="5_nucleotidase/apyrase"/>
</dbReference>
<keyword evidence="1" id="KW-0732">Signal</keyword>
<dbReference type="Pfam" id="PF00149">
    <property type="entry name" value="Metallophos"/>
    <property type="match status" value="1"/>
</dbReference>
<dbReference type="SUPFAM" id="SSF56300">
    <property type="entry name" value="Metallo-dependent phosphatases"/>
    <property type="match status" value="1"/>
</dbReference>
<accession>A0A644XQA8</accession>
<comment type="caution">
    <text evidence="3">The sequence shown here is derived from an EMBL/GenBank/DDBJ whole genome shotgun (WGS) entry which is preliminary data.</text>
</comment>
<dbReference type="PROSITE" id="PS00786">
    <property type="entry name" value="5_NUCLEOTIDASE_2"/>
    <property type="match status" value="1"/>
</dbReference>
<dbReference type="PROSITE" id="PS51257">
    <property type="entry name" value="PROKAR_LIPOPROTEIN"/>
    <property type="match status" value="1"/>
</dbReference>
<gene>
    <name evidence="3" type="primary">mggB_11</name>
    <name evidence="3" type="ORF">SDC9_64809</name>
</gene>
<dbReference type="InterPro" id="IPR008334">
    <property type="entry name" value="5'-Nucleotdase_C"/>
</dbReference>
<dbReference type="GO" id="GO:0009166">
    <property type="term" value="P:nucleotide catabolic process"/>
    <property type="evidence" value="ECO:0007669"/>
    <property type="project" value="InterPro"/>
</dbReference>
<proteinExistence type="predicted"/>
<dbReference type="InterPro" id="IPR036907">
    <property type="entry name" value="5'-Nucleotdase_C_sf"/>
</dbReference>
<evidence type="ECO:0000256" key="1">
    <source>
        <dbReference type="ARBA" id="ARBA00022729"/>
    </source>
</evidence>
<organism evidence="3">
    <name type="scientific">bioreactor metagenome</name>
    <dbReference type="NCBI Taxonomy" id="1076179"/>
    <lineage>
        <taxon>unclassified sequences</taxon>
        <taxon>metagenomes</taxon>
        <taxon>ecological metagenomes</taxon>
    </lineage>
</organism>
<dbReference type="GO" id="GO:0000166">
    <property type="term" value="F:nucleotide binding"/>
    <property type="evidence" value="ECO:0007669"/>
    <property type="project" value="InterPro"/>
</dbReference>
<dbReference type="GO" id="GO:0046872">
    <property type="term" value="F:metal ion binding"/>
    <property type="evidence" value="ECO:0007669"/>
    <property type="project" value="InterPro"/>
</dbReference>
<dbReference type="PRINTS" id="PR01607">
    <property type="entry name" value="APYRASEFAMLY"/>
</dbReference>
<sequence length="562" mass="60173">MLRKSIVLLMVLLLAFSFACKPKAEEPAVAEVTPTLAPTMEPAALDKDLAILYTNDVHCAVDSGIGYAGVAALKQQLLDDGCYVALVDVGDAVQGDAIGTLSKGSYIIDIMNEVGYDVATIGNHEFDYGMNRFFELRDMANFPYVSANFVDLASGAPVLEPYTILTFNGVKVAFVGVSTPFTITSSTPAYFQDANGNFIYGFSQANGPEAFYAVVQAAVDSAAAEGADYVIALTHLGIDASNSPYTSSELIENTTDIDIVIDGHSHSVIECERVKNKDGTRVLLTQTGTKLESVGMAYITKDGSLSTGLISDFAEKDADTEAFIAQIQAQFEELLNEVVASSDVDLVIFEPGTDPAVRIVRNAETNLGDLCADAYRYISGADVAFVNGGGVRTNIDSGEITYGEIIKVHPFGNMLCMVEATGQEILDALEMGARAVPEENGGFLQVSGLTYEIHTYVPSSVTLDENGLFVSVDGEYRVKNVMIGGEPLDPAKTYTLACHDYLLKNAGDGYTMFQDNNFLLDSIMIDNQVLINYIVDGLNGVVGADYAEPHGQGRIIAVETMP</sequence>
<dbReference type="InterPro" id="IPR029052">
    <property type="entry name" value="Metallo-depent_PP-like"/>
</dbReference>
<evidence type="ECO:0000259" key="2">
    <source>
        <dbReference type="SMART" id="SM00854"/>
    </source>
</evidence>
<dbReference type="EC" id="3.1.3.-" evidence="3"/>
<dbReference type="InterPro" id="IPR006146">
    <property type="entry name" value="5'-Nucleotdase_CS"/>
</dbReference>
<dbReference type="Pfam" id="PF02872">
    <property type="entry name" value="5_nucleotid_C"/>
    <property type="match status" value="1"/>
</dbReference>
<dbReference type="Gene3D" id="3.60.21.10">
    <property type="match status" value="1"/>
</dbReference>
<dbReference type="EMBL" id="VSSQ01002976">
    <property type="protein sequence ID" value="MPM18400.1"/>
    <property type="molecule type" value="Genomic_DNA"/>
</dbReference>
<dbReference type="AlphaFoldDB" id="A0A644XQA8"/>
<keyword evidence="3" id="KW-0378">Hydrolase</keyword>
<dbReference type="SMART" id="SM00854">
    <property type="entry name" value="PGA_cap"/>
    <property type="match status" value="1"/>
</dbReference>
<dbReference type="GO" id="GO:0016788">
    <property type="term" value="F:hydrolase activity, acting on ester bonds"/>
    <property type="evidence" value="ECO:0007669"/>
    <property type="project" value="InterPro"/>
</dbReference>
<dbReference type="PANTHER" id="PTHR11575">
    <property type="entry name" value="5'-NUCLEOTIDASE-RELATED"/>
    <property type="match status" value="1"/>
</dbReference>
<evidence type="ECO:0000313" key="3">
    <source>
        <dbReference type="EMBL" id="MPM18400.1"/>
    </source>
</evidence>
<reference evidence="3" key="1">
    <citation type="submission" date="2019-08" db="EMBL/GenBank/DDBJ databases">
        <authorList>
            <person name="Kucharzyk K."/>
            <person name="Murdoch R.W."/>
            <person name="Higgins S."/>
            <person name="Loffler F."/>
        </authorList>
    </citation>
    <scope>NUCLEOTIDE SEQUENCE</scope>
</reference>
<feature type="domain" description="Capsule synthesis protein CapA" evidence="2">
    <location>
        <begin position="85"/>
        <end position="287"/>
    </location>
</feature>
<dbReference type="InterPro" id="IPR019079">
    <property type="entry name" value="Capsule_synth_CapA"/>
</dbReference>